<protein>
    <submittedName>
        <fullName evidence="2">Uncharacterized protein</fullName>
    </submittedName>
</protein>
<sequence length="55" mass="6337">MALLVWTAKKYEELSAPRFNALGRLLMLGSRVLLMIVFNQLMAIGKQMRPFRALK</sequence>
<comment type="caution">
    <text evidence="2">The sequence shown here is derived from an EMBL/GenBank/DDBJ whole genome shotgun (WGS) entry which is preliminary data.</text>
</comment>
<evidence type="ECO:0000313" key="3">
    <source>
        <dbReference type="Proteomes" id="UP000051439"/>
    </source>
</evidence>
<keyword evidence="1" id="KW-0472">Membrane</keyword>
<reference evidence="2 3" key="1">
    <citation type="journal article" date="2015" name="Genome Announc.">
        <title>Expanding the biotechnology potential of lactobacilli through comparative genomics of 213 strains and associated genera.</title>
        <authorList>
            <person name="Sun Z."/>
            <person name="Harris H.M."/>
            <person name="McCann A."/>
            <person name="Guo C."/>
            <person name="Argimon S."/>
            <person name="Zhang W."/>
            <person name="Yang X."/>
            <person name="Jeffery I.B."/>
            <person name="Cooney J.C."/>
            <person name="Kagawa T.F."/>
            <person name="Liu W."/>
            <person name="Song Y."/>
            <person name="Salvetti E."/>
            <person name="Wrobel A."/>
            <person name="Rasinkangas P."/>
            <person name="Parkhill J."/>
            <person name="Rea M.C."/>
            <person name="O'Sullivan O."/>
            <person name="Ritari J."/>
            <person name="Douillard F.P."/>
            <person name="Paul Ross R."/>
            <person name="Yang R."/>
            <person name="Briner A.E."/>
            <person name="Felis G.E."/>
            <person name="de Vos W.M."/>
            <person name="Barrangou R."/>
            <person name="Klaenhammer T.R."/>
            <person name="Caufield P.W."/>
            <person name="Cui Y."/>
            <person name="Zhang H."/>
            <person name="O'Toole P.W."/>
        </authorList>
    </citation>
    <scope>NUCLEOTIDE SEQUENCE [LARGE SCALE GENOMIC DNA]</scope>
    <source>
        <strain evidence="2 3">DSM 19906</strain>
    </source>
</reference>
<proteinExistence type="predicted"/>
<evidence type="ECO:0000256" key="1">
    <source>
        <dbReference type="SAM" id="Phobius"/>
    </source>
</evidence>
<dbReference type="Proteomes" id="UP000051439">
    <property type="component" value="Unassembled WGS sequence"/>
</dbReference>
<dbReference type="RefSeq" id="WP_243674029.1">
    <property type="nucleotide sequence ID" value="NZ_BBAU01000004.1"/>
</dbReference>
<gene>
    <name evidence="2" type="ORF">FC98_GL002595</name>
</gene>
<keyword evidence="1" id="KW-0812">Transmembrane</keyword>
<organism evidence="2 3">
    <name type="scientific">Lentilactobacillus kisonensis DSM 19906 = JCM 15041</name>
    <dbReference type="NCBI Taxonomy" id="1423766"/>
    <lineage>
        <taxon>Bacteria</taxon>
        <taxon>Bacillati</taxon>
        <taxon>Bacillota</taxon>
        <taxon>Bacilli</taxon>
        <taxon>Lactobacillales</taxon>
        <taxon>Lactobacillaceae</taxon>
        <taxon>Lentilactobacillus</taxon>
    </lineage>
</organism>
<keyword evidence="1" id="KW-1133">Transmembrane helix</keyword>
<accession>A0A0R1P0R3</accession>
<evidence type="ECO:0000313" key="2">
    <source>
        <dbReference type="EMBL" id="KRL22216.1"/>
    </source>
</evidence>
<name>A0A0R1P0R3_9LACO</name>
<dbReference type="AlphaFoldDB" id="A0A0R1P0R3"/>
<feature type="transmembrane region" description="Helical" evidence="1">
    <location>
        <begin position="25"/>
        <end position="45"/>
    </location>
</feature>
<keyword evidence="3" id="KW-1185">Reference proteome</keyword>
<dbReference type="EMBL" id="AZEB01000008">
    <property type="protein sequence ID" value="KRL22216.1"/>
    <property type="molecule type" value="Genomic_DNA"/>
</dbReference>